<name>A0A7R7YJT0_THETH</name>
<reference evidence="3" key="1">
    <citation type="submission" date="2021-01" db="EMBL/GenBank/DDBJ databases">
        <title>Complete Genome Sequence of Thermus thermophilus Strain HB5018, Isolated from Mine Onsen Hot Spring.</title>
        <authorList>
            <person name="Miyazaki K."/>
            <person name="Moriya T."/>
            <person name="Nemoto N."/>
            <person name="Oshima T."/>
            <person name="Yura K."/>
            <person name="Bessho Y."/>
        </authorList>
    </citation>
    <scope>NUCLEOTIDE SEQUENCE [LARGE SCALE GENOMIC DNA]</scope>
    <source>
        <strain evidence="3">HB5018</strain>
        <plasmid evidence="3">pHB5018e</plasmid>
    </source>
</reference>
<sequence>MANAGEAGCRGKILARPALNAALRGHSLRFDRNPHTPRDRGRDWATRKGSWGRTPRADRGKVGASPTHGMG</sequence>
<gene>
    <name evidence="2" type="ORF">TthHB5018_e27260</name>
</gene>
<geneLocation type="plasmid" evidence="2 3">
    <name>pHB5018e</name>
</geneLocation>
<evidence type="ECO:0000256" key="1">
    <source>
        <dbReference type="SAM" id="MobiDB-lite"/>
    </source>
</evidence>
<dbReference type="Proteomes" id="UP000596099">
    <property type="component" value="Plasmid pHB5018e"/>
</dbReference>
<evidence type="ECO:0000313" key="2">
    <source>
        <dbReference type="EMBL" id="BCP67792.1"/>
    </source>
</evidence>
<dbReference type="AlphaFoldDB" id="A0A7R7YJT0"/>
<protein>
    <submittedName>
        <fullName evidence="2">Uncharacterized protein</fullName>
    </submittedName>
</protein>
<proteinExistence type="predicted"/>
<keyword evidence="2" id="KW-0614">Plasmid</keyword>
<dbReference type="EMBL" id="AP024274">
    <property type="protein sequence ID" value="BCP67792.1"/>
    <property type="molecule type" value="Genomic_DNA"/>
</dbReference>
<evidence type="ECO:0000313" key="3">
    <source>
        <dbReference type="Proteomes" id="UP000596099"/>
    </source>
</evidence>
<feature type="region of interest" description="Disordered" evidence="1">
    <location>
        <begin position="25"/>
        <end position="71"/>
    </location>
</feature>
<organism evidence="2 3">
    <name type="scientific">Thermus thermophilus</name>
    <dbReference type="NCBI Taxonomy" id="274"/>
    <lineage>
        <taxon>Bacteria</taxon>
        <taxon>Thermotogati</taxon>
        <taxon>Deinococcota</taxon>
        <taxon>Deinococci</taxon>
        <taxon>Thermales</taxon>
        <taxon>Thermaceae</taxon>
        <taxon>Thermus</taxon>
    </lineage>
</organism>
<accession>A0A7R7YJT0</accession>
<feature type="compositionally biased region" description="Basic and acidic residues" evidence="1">
    <location>
        <begin position="28"/>
        <end position="46"/>
    </location>
</feature>